<accession>A0A1H3VYT0</accession>
<evidence type="ECO:0000256" key="2">
    <source>
        <dbReference type="SAM" id="SignalP"/>
    </source>
</evidence>
<dbReference type="OrthoDB" id="1242268at2"/>
<evidence type="ECO:0000256" key="1">
    <source>
        <dbReference type="SAM" id="MobiDB-lite"/>
    </source>
</evidence>
<feature type="region of interest" description="Disordered" evidence="1">
    <location>
        <begin position="234"/>
        <end position="270"/>
    </location>
</feature>
<evidence type="ECO:0008006" key="5">
    <source>
        <dbReference type="Google" id="ProtNLM"/>
    </source>
</evidence>
<feature type="compositionally biased region" description="Low complexity" evidence="1">
    <location>
        <begin position="239"/>
        <end position="255"/>
    </location>
</feature>
<dbReference type="Proteomes" id="UP000198846">
    <property type="component" value="Unassembled WGS sequence"/>
</dbReference>
<dbReference type="EMBL" id="FNQK01000002">
    <property type="protein sequence ID" value="SDZ79956.1"/>
    <property type="molecule type" value="Genomic_DNA"/>
</dbReference>
<keyword evidence="4" id="KW-1185">Reference proteome</keyword>
<evidence type="ECO:0000313" key="3">
    <source>
        <dbReference type="EMBL" id="SDZ79956.1"/>
    </source>
</evidence>
<dbReference type="AlphaFoldDB" id="A0A1H3VYT0"/>
<feature type="signal peptide" evidence="2">
    <location>
        <begin position="1"/>
        <end position="24"/>
    </location>
</feature>
<dbReference type="RefSeq" id="WP_092131652.1">
    <property type="nucleotide sequence ID" value="NZ_FNQK01000002.1"/>
</dbReference>
<protein>
    <recommendedName>
        <fullName evidence="5">Lipoprotein</fullName>
    </recommendedName>
</protein>
<sequence length="317" mass="34453">MKKRKCKQYLKLVMLLFGVTLVLSSCQKDDDLIQIEQKKNSNQTDFKISKIDKSKLAENTTLTRKLTKLSSNLRNKKSNNSQNKTLVSNEFGFTIDTSYATYIESADKTYHSYTFYIQRDVEVEMLENLLVSLEPDGTYKTSIISYNITAAEKEDISNNIYVDITNKVSSTVINDEGIISDIFNKAADCSGYVLVEWCSGTAEHDGSNNYADCTVYNSDRIYFGCGFPGGGGSTGGSTGNTSPNTGETSGSQTNNGGSGGSSSNGGVTTPTIPQPWEKVVLCLSQLGIGGSQMVLPQKCLLGCNLNLKVLLVKLVTT</sequence>
<evidence type="ECO:0000313" key="4">
    <source>
        <dbReference type="Proteomes" id="UP000198846"/>
    </source>
</evidence>
<gene>
    <name evidence="3" type="ORF">SAMN04487990_102124</name>
</gene>
<reference evidence="3 4" key="1">
    <citation type="submission" date="2016-10" db="EMBL/GenBank/DDBJ databases">
        <authorList>
            <person name="de Groot N.N."/>
        </authorList>
    </citation>
    <scope>NUCLEOTIDE SEQUENCE [LARGE SCALE GENOMIC DNA]</scope>
    <source>
        <strain evidence="3 4">DSM 23842</strain>
    </source>
</reference>
<proteinExistence type="predicted"/>
<keyword evidence="2" id="KW-0732">Signal</keyword>
<dbReference type="STRING" id="283786.SAMN04487990_102124"/>
<feature type="chain" id="PRO_5011501976" description="Lipoprotein" evidence="2">
    <location>
        <begin position="25"/>
        <end position="317"/>
    </location>
</feature>
<organism evidence="3 4">
    <name type="scientific">Bizionia paragorgiae</name>
    <dbReference type="NCBI Taxonomy" id="283786"/>
    <lineage>
        <taxon>Bacteria</taxon>
        <taxon>Pseudomonadati</taxon>
        <taxon>Bacteroidota</taxon>
        <taxon>Flavobacteriia</taxon>
        <taxon>Flavobacteriales</taxon>
        <taxon>Flavobacteriaceae</taxon>
        <taxon>Bizionia</taxon>
    </lineage>
</organism>
<dbReference type="PROSITE" id="PS51257">
    <property type="entry name" value="PROKAR_LIPOPROTEIN"/>
    <property type="match status" value="1"/>
</dbReference>
<name>A0A1H3VYT0_BIZPA</name>